<dbReference type="SUPFAM" id="SSF56801">
    <property type="entry name" value="Acetyl-CoA synthetase-like"/>
    <property type="match status" value="1"/>
</dbReference>
<dbReference type="GO" id="GO:0005777">
    <property type="term" value="C:peroxisome"/>
    <property type="evidence" value="ECO:0007669"/>
    <property type="project" value="UniProtKB-SubCell"/>
</dbReference>
<evidence type="ECO:0000256" key="2">
    <source>
        <dbReference type="ARBA" id="ARBA00023140"/>
    </source>
</evidence>
<dbReference type="PANTHER" id="PTHR24096:SF422">
    <property type="entry name" value="BCDNA.GH02901"/>
    <property type="match status" value="1"/>
</dbReference>
<dbReference type="InterPro" id="IPR042099">
    <property type="entry name" value="ANL_N_sf"/>
</dbReference>
<accession>A0A5N5T1W6</accession>
<sequence length="214" mass="23723">MRNYLLNLIINKNRRIFVSRFFTTSGHTSKESDVLSKKHAEIQHSLYSPLQLPETDLFTFAYNSCKAWKNKTFTQCAVTGKTYTYAQTLDSALRWGSAVKKLLPNRDDGGNSTIAFICSNSPDYVPLILGSIAAGAIVSPISPLYTPEEAANQLRESQAELLVVDSLYESNVDAILKLLGKSLPVVVNGVSEQGRPNAQEVLMDRNAKMLDIDY</sequence>
<evidence type="ECO:0000256" key="1">
    <source>
        <dbReference type="ARBA" id="ARBA00004275"/>
    </source>
</evidence>
<dbReference type="PANTHER" id="PTHR24096">
    <property type="entry name" value="LONG-CHAIN-FATTY-ACID--COA LIGASE"/>
    <property type="match status" value="1"/>
</dbReference>
<protein>
    <recommendedName>
        <fullName evidence="3">AMP-dependent synthetase/ligase domain-containing protein</fullName>
    </recommendedName>
</protein>
<dbReference type="EMBL" id="SEYY01015068">
    <property type="protein sequence ID" value="KAB7500138.1"/>
    <property type="molecule type" value="Genomic_DNA"/>
</dbReference>
<dbReference type="InterPro" id="IPR000873">
    <property type="entry name" value="AMP-dep_synth/lig_dom"/>
</dbReference>
<reference evidence="4 5" key="1">
    <citation type="journal article" date="2019" name="PLoS Biol.">
        <title>Sex chromosomes control vertical transmission of feminizing Wolbachia symbionts in an isopod.</title>
        <authorList>
            <person name="Becking T."/>
            <person name="Chebbi M.A."/>
            <person name="Giraud I."/>
            <person name="Moumen B."/>
            <person name="Laverre T."/>
            <person name="Caubet Y."/>
            <person name="Peccoud J."/>
            <person name="Gilbert C."/>
            <person name="Cordaux R."/>
        </authorList>
    </citation>
    <scope>NUCLEOTIDE SEQUENCE [LARGE SCALE GENOMIC DNA]</scope>
    <source>
        <strain evidence="4">ANa2</strain>
        <tissue evidence="4">Whole body excluding digestive tract and cuticle</tissue>
    </source>
</reference>
<comment type="subcellular location">
    <subcellularLocation>
        <location evidence="1">Peroxisome</location>
    </subcellularLocation>
</comment>
<feature type="domain" description="AMP-dependent synthetase/ligase" evidence="3">
    <location>
        <begin position="65"/>
        <end position="192"/>
    </location>
</feature>
<feature type="non-terminal residue" evidence="4">
    <location>
        <position position="214"/>
    </location>
</feature>
<dbReference type="GO" id="GO:0004467">
    <property type="term" value="F:long-chain fatty acid-CoA ligase activity"/>
    <property type="evidence" value="ECO:0007669"/>
    <property type="project" value="TreeGrafter"/>
</dbReference>
<keyword evidence="2" id="KW-0576">Peroxisome</keyword>
<evidence type="ECO:0000313" key="5">
    <source>
        <dbReference type="Proteomes" id="UP000326759"/>
    </source>
</evidence>
<comment type="caution">
    <text evidence="4">The sequence shown here is derived from an EMBL/GenBank/DDBJ whole genome shotgun (WGS) entry which is preliminary data.</text>
</comment>
<dbReference type="Gene3D" id="3.40.50.12780">
    <property type="entry name" value="N-terminal domain of ligase-like"/>
    <property type="match status" value="1"/>
</dbReference>
<dbReference type="OrthoDB" id="10253869at2759"/>
<evidence type="ECO:0000313" key="4">
    <source>
        <dbReference type="EMBL" id="KAB7500138.1"/>
    </source>
</evidence>
<organism evidence="4 5">
    <name type="scientific">Armadillidium nasatum</name>
    <dbReference type="NCBI Taxonomy" id="96803"/>
    <lineage>
        <taxon>Eukaryota</taxon>
        <taxon>Metazoa</taxon>
        <taxon>Ecdysozoa</taxon>
        <taxon>Arthropoda</taxon>
        <taxon>Crustacea</taxon>
        <taxon>Multicrustacea</taxon>
        <taxon>Malacostraca</taxon>
        <taxon>Eumalacostraca</taxon>
        <taxon>Peracarida</taxon>
        <taxon>Isopoda</taxon>
        <taxon>Oniscidea</taxon>
        <taxon>Crinocheta</taxon>
        <taxon>Armadillidiidae</taxon>
        <taxon>Armadillidium</taxon>
    </lineage>
</organism>
<keyword evidence="5" id="KW-1185">Reference proteome</keyword>
<dbReference type="Proteomes" id="UP000326759">
    <property type="component" value="Unassembled WGS sequence"/>
</dbReference>
<evidence type="ECO:0000259" key="3">
    <source>
        <dbReference type="Pfam" id="PF00501"/>
    </source>
</evidence>
<proteinExistence type="predicted"/>
<dbReference type="Pfam" id="PF00501">
    <property type="entry name" value="AMP-binding"/>
    <property type="match status" value="1"/>
</dbReference>
<name>A0A5N5T1W6_9CRUS</name>
<dbReference type="GO" id="GO:0046949">
    <property type="term" value="P:fatty-acyl-CoA biosynthetic process"/>
    <property type="evidence" value="ECO:0007669"/>
    <property type="project" value="TreeGrafter"/>
</dbReference>
<gene>
    <name evidence="4" type="ORF">Anas_06186</name>
</gene>
<dbReference type="AlphaFoldDB" id="A0A5N5T1W6"/>